<dbReference type="InterPro" id="IPR044068">
    <property type="entry name" value="CB"/>
</dbReference>
<name>A0A1J5Q6I9_9ZZZZ</name>
<evidence type="ECO:0000259" key="8">
    <source>
        <dbReference type="PROSITE" id="PS51900"/>
    </source>
</evidence>
<dbReference type="InterPro" id="IPR010998">
    <property type="entry name" value="Integrase_recombinase_N"/>
</dbReference>
<keyword evidence="6" id="KW-1160">Virus entry into host cell</keyword>
<dbReference type="Pfam" id="PF13356">
    <property type="entry name" value="Arm-DNA-bind_3"/>
    <property type="match status" value="1"/>
</dbReference>
<keyword evidence="5" id="KW-1179">Viral genome integration</keyword>
<feature type="domain" description="Tyr recombinase" evidence="7">
    <location>
        <begin position="229"/>
        <end position="408"/>
    </location>
</feature>
<comment type="caution">
    <text evidence="9">The sequence shown here is derived from an EMBL/GenBank/DDBJ whole genome shotgun (WGS) entry which is preliminary data.</text>
</comment>
<dbReference type="InterPro" id="IPR013762">
    <property type="entry name" value="Integrase-like_cat_sf"/>
</dbReference>
<organism evidence="9">
    <name type="scientific">mine drainage metagenome</name>
    <dbReference type="NCBI Taxonomy" id="410659"/>
    <lineage>
        <taxon>unclassified sequences</taxon>
        <taxon>metagenomes</taxon>
        <taxon>ecological metagenomes</taxon>
    </lineage>
</organism>
<keyword evidence="3" id="KW-0238">DNA-binding</keyword>
<dbReference type="Gene3D" id="1.10.443.10">
    <property type="entry name" value="Intergrase catalytic core"/>
    <property type="match status" value="1"/>
</dbReference>
<dbReference type="PANTHER" id="PTHR30629:SF2">
    <property type="entry name" value="PROPHAGE INTEGRASE INTS-RELATED"/>
    <property type="match status" value="1"/>
</dbReference>
<protein>
    <submittedName>
        <fullName evidence="9">Putative prophage CPS-53 integrase</fullName>
    </submittedName>
</protein>
<dbReference type="InterPro" id="IPR011010">
    <property type="entry name" value="DNA_brk_join_enz"/>
</dbReference>
<sequence length="435" mass="49509">MKKATSPRKLTKSFVDSIPFTVIGQDFYRDTELKGFALRVGTQSKVYTAEGRSNGKTVRVTIGQHGVFTAEQARSEARIVLGQFARNINPNEVEKAERARAITLTEVLEDFLQARKNLKPRTVADYRSVMSTYLVDWQNKPIIEITKDMVGKRHTAIATGLKITIKDRNGMPKEAHYCSESQANLAMRYLRALFNFAASQYEDGNGQSIIPDNPVKRLSQTRAWYHIARRQTVIKVHELEAWFKAVTSLKNDYTGRQREIVRDYLLLLMLTGLRREEAAKLTWKNVDLKAKTMMIPDTKNRQDHVLPLSDYLYDLLMRRSAESTGPYVFPGDGVQGHLVEPRNQMSRVISDSSVTFTLHDLRRTFITIAESLDIPAYALKRLINHKMSNDVTAGYIIADVERLRPPMQKITDYLLKCGGIKPSAEIIDLASVQNR</sequence>
<dbReference type="GO" id="GO:0046718">
    <property type="term" value="P:symbiont entry into host cell"/>
    <property type="evidence" value="ECO:0007669"/>
    <property type="project" value="UniProtKB-KW"/>
</dbReference>
<dbReference type="GO" id="GO:0003677">
    <property type="term" value="F:DNA binding"/>
    <property type="evidence" value="ECO:0007669"/>
    <property type="project" value="UniProtKB-KW"/>
</dbReference>
<dbReference type="PANTHER" id="PTHR30629">
    <property type="entry name" value="PROPHAGE INTEGRASE"/>
    <property type="match status" value="1"/>
</dbReference>
<dbReference type="GO" id="GO:0015074">
    <property type="term" value="P:DNA integration"/>
    <property type="evidence" value="ECO:0007669"/>
    <property type="project" value="UniProtKB-KW"/>
</dbReference>
<dbReference type="EMBL" id="MLJW01001233">
    <property type="protein sequence ID" value="OIQ79337.1"/>
    <property type="molecule type" value="Genomic_DNA"/>
</dbReference>
<comment type="similarity">
    <text evidence="1">Belongs to the 'phage' integrase family.</text>
</comment>
<dbReference type="GO" id="GO:0075713">
    <property type="term" value="P:establishment of integrated proviral latency"/>
    <property type="evidence" value="ECO:0007669"/>
    <property type="project" value="UniProtKB-KW"/>
</dbReference>
<accession>A0A1J5Q6I9</accession>
<evidence type="ECO:0000256" key="1">
    <source>
        <dbReference type="ARBA" id="ARBA00008857"/>
    </source>
</evidence>
<evidence type="ECO:0000313" key="9">
    <source>
        <dbReference type="EMBL" id="OIQ79337.1"/>
    </source>
</evidence>
<gene>
    <name evidence="9" type="primary">intS_8</name>
    <name evidence="9" type="ORF">GALL_389290</name>
</gene>
<dbReference type="InterPro" id="IPR050808">
    <property type="entry name" value="Phage_Integrase"/>
</dbReference>
<dbReference type="PROSITE" id="PS51900">
    <property type="entry name" value="CB"/>
    <property type="match status" value="1"/>
</dbReference>
<dbReference type="InterPro" id="IPR038488">
    <property type="entry name" value="Integrase_DNA-bd_sf"/>
</dbReference>
<reference evidence="9" key="1">
    <citation type="submission" date="2016-10" db="EMBL/GenBank/DDBJ databases">
        <title>Sequence of Gallionella enrichment culture.</title>
        <authorList>
            <person name="Poehlein A."/>
            <person name="Muehling M."/>
            <person name="Daniel R."/>
        </authorList>
    </citation>
    <scope>NUCLEOTIDE SEQUENCE</scope>
</reference>
<evidence type="ECO:0000256" key="3">
    <source>
        <dbReference type="ARBA" id="ARBA00023125"/>
    </source>
</evidence>
<dbReference type="AlphaFoldDB" id="A0A1J5Q6I9"/>
<dbReference type="PROSITE" id="PS51898">
    <property type="entry name" value="TYR_RECOMBINASE"/>
    <property type="match status" value="1"/>
</dbReference>
<feature type="domain" description="Core-binding (CB)" evidence="8">
    <location>
        <begin position="102"/>
        <end position="198"/>
    </location>
</feature>
<evidence type="ECO:0000256" key="2">
    <source>
        <dbReference type="ARBA" id="ARBA00022908"/>
    </source>
</evidence>
<dbReference type="Gene3D" id="3.30.160.390">
    <property type="entry name" value="Integrase, DNA-binding domain"/>
    <property type="match status" value="1"/>
</dbReference>
<dbReference type="Gene3D" id="1.10.150.130">
    <property type="match status" value="1"/>
</dbReference>
<evidence type="ECO:0000256" key="6">
    <source>
        <dbReference type="ARBA" id="ARBA00023296"/>
    </source>
</evidence>
<evidence type="ECO:0000256" key="5">
    <source>
        <dbReference type="ARBA" id="ARBA00023195"/>
    </source>
</evidence>
<evidence type="ECO:0000259" key="7">
    <source>
        <dbReference type="PROSITE" id="PS51898"/>
    </source>
</evidence>
<keyword evidence="4" id="KW-0233">DNA recombination</keyword>
<keyword evidence="2" id="KW-0229">DNA integration</keyword>
<dbReference type="GO" id="GO:0044826">
    <property type="term" value="P:viral genome integration into host DNA"/>
    <property type="evidence" value="ECO:0007669"/>
    <property type="project" value="UniProtKB-KW"/>
</dbReference>
<dbReference type="InterPro" id="IPR002104">
    <property type="entry name" value="Integrase_catalytic"/>
</dbReference>
<proteinExistence type="inferred from homology"/>
<dbReference type="InterPro" id="IPR025166">
    <property type="entry name" value="Integrase_DNA_bind_dom"/>
</dbReference>
<dbReference type="SUPFAM" id="SSF56349">
    <property type="entry name" value="DNA breaking-rejoining enzymes"/>
    <property type="match status" value="1"/>
</dbReference>
<dbReference type="Pfam" id="PF00589">
    <property type="entry name" value="Phage_integrase"/>
    <property type="match status" value="1"/>
</dbReference>
<evidence type="ECO:0000256" key="4">
    <source>
        <dbReference type="ARBA" id="ARBA00023172"/>
    </source>
</evidence>
<dbReference type="GO" id="GO:0006310">
    <property type="term" value="P:DNA recombination"/>
    <property type="evidence" value="ECO:0007669"/>
    <property type="project" value="UniProtKB-KW"/>
</dbReference>